<keyword evidence="19" id="KW-1185">Reference proteome</keyword>
<dbReference type="GO" id="GO:0045259">
    <property type="term" value="C:proton-transporting ATP synthase complex"/>
    <property type="evidence" value="ECO:0007669"/>
    <property type="project" value="UniProtKB-KW"/>
</dbReference>
<evidence type="ECO:0000256" key="9">
    <source>
        <dbReference type="ARBA" id="ARBA00023065"/>
    </source>
</evidence>
<keyword evidence="5 14" id="KW-0547">Nucleotide-binding</keyword>
<evidence type="ECO:0000313" key="19">
    <source>
        <dbReference type="Proteomes" id="UP000002745"/>
    </source>
</evidence>
<comment type="catalytic activity">
    <reaction evidence="14">
        <text>ATP + H2O + 4 H(+)(in) = ADP + phosphate + 5 H(+)(out)</text>
        <dbReference type="Rhea" id="RHEA:57720"/>
        <dbReference type="ChEBI" id="CHEBI:15377"/>
        <dbReference type="ChEBI" id="CHEBI:15378"/>
        <dbReference type="ChEBI" id="CHEBI:30616"/>
        <dbReference type="ChEBI" id="CHEBI:43474"/>
        <dbReference type="ChEBI" id="CHEBI:456216"/>
        <dbReference type="EC" id="7.1.2.2"/>
    </reaction>
</comment>
<dbReference type="SUPFAM" id="SSF52540">
    <property type="entry name" value="P-loop containing nucleoside triphosphate hydrolases"/>
    <property type="match status" value="1"/>
</dbReference>
<dbReference type="RefSeq" id="WP_012778011.1">
    <property type="nucleotide sequence ID" value="NC_012982.1"/>
</dbReference>
<dbReference type="PROSITE" id="PS00152">
    <property type="entry name" value="ATPASE_ALPHA_BETA"/>
    <property type="match status" value="1"/>
</dbReference>
<evidence type="ECO:0000256" key="10">
    <source>
        <dbReference type="ARBA" id="ARBA00023136"/>
    </source>
</evidence>
<dbReference type="FunFam" id="1.20.150.20:FF:000001">
    <property type="entry name" value="ATP synthase subunit alpha"/>
    <property type="match status" value="1"/>
</dbReference>
<comment type="similarity">
    <text evidence="3 14">Belongs to the ATPase alpha/beta chains family.</text>
</comment>
<dbReference type="Pfam" id="PF02874">
    <property type="entry name" value="ATP-synt_ab_N"/>
    <property type="match status" value="1"/>
</dbReference>
<comment type="function">
    <text evidence="1 14">Produces ATP from ADP in the presence of a proton gradient across the membrane. The alpha chain is a regulatory subunit.</text>
</comment>
<evidence type="ECO:0000259" key="16">
    <source>
        <dbReference type="Pfam" id="PF00306"/>
    </source>
</evidence>
<evidence type="ECO:0000256" key="14">
    <source>
        <dbReference type="HAMAP-Rule" id="MF_01346"/>
    </source>
</evidence>
<keyword evidence="6 14" id="KW-0375">Hydrogen ion transport</keyword>
<evidence type="ECO:0000256" key="12">
    <source>
        <dbReference type="ARBA" id="ARBA00023310"/>
    </source>
</evidence>
<dbReference type="InterPro" id="IPR005294">
    <property type="entry name" value="ATP_synth_F1_asu"/>
</dbReference>
<dbReference type="eggNOG" id="COG0056">
    <property type="taxonomic scope" value="Bacteria"/>
</dbReference>
<evidence type="ECO:0000256" key="13">
    <source>
        <dbReference type="ARBA" id="ARBA00026013"/>
    </source>
</evidence>
<dbReference type="GO" id="GO:0016787">
    <property type="term" value="F:hydrolase activity"/>
    <property type="evidence" value="ECO:0007669"/>
    <property type="project" value="UniProtKB-KW"/>
</dbReference>
<feature type="domain" description="ATP synthase alpha subunit C-terminal" evidence="16">
    <location>
        <begin position="380"/>
        <end position="505"/>
    </location>
</feature>
<dbReference type="KEGG" id="hba:Hbal_0151"/>
<dbReference type="PANTHER" id="PTHR48082:SF2">
    <property type="entry name" value="ATP SYNTHASE SUBUNIT ALPHA, MITOCHONDRIAL"/>
    <property type="match status" value="1"/>
</dbReference>
<evidence type="ECO:0000256" key="3">
    <source>
        <dbReference type="ARBA" id="ARBA00008936"/>
    </source>
</evidence>
<keyword evidence="10 14" id="KW-0472">Membrane</keyword>
<organism evidence="18 19">
    <name type="scientific">Hirschia baltica (strain ATCC 49814 / DSM 5838 / IFAM 1418)</name>
    <dbReference type="NCBI Taxonomy" id="582402"/>
    <lineage>
        <taxon>Bacteria</taxon>
        <taxon>Pseudomonadati</taxon>
        <taxon>Pseudomonadota</taxon>
        <taxon>Alphaproteobacteria</taxon>
        <taxon>Hyphomonadales</taxon>
        <taxon>Hyphomonadaceae</taxon>
        <taxon>Hirschia</taxon>
    </lineage>
</organism>
<keyword evidence="8 14" id="KW-1278">Translocase</keyword>
<dbReference type="Pfam" id="PF00006">
    <property type="entry name" value="ATP-synt_ab"/>
    <property type="match status" value="1"/>
</dbReference>
<accession>C6XL24</accession>
<dbReference type="GO" id="GO:0046933">
    <property type="term" value="F:proton-transporting ATP synthase activity, rotational mechanism"/>
    <property type="evidence" value="ECO:0007669"/>
    <property type="project" value="UniProtKB-UniRule"/>
</dbReference>
<gene>
    <name evidence="14" type="primary">atpA</name>
    <name evidence="18" type="ordered locus">Hbal_0151</name>
</gene>
<dbReference type="Pfam" id="PF00306">
    <property type="entry name" value="ATP-synt_ab_C"/>
    <property type="match status" value="1"/>
</dbReference>
<dbReference type="GO" id="GO:0005886">
    <property type="term" value="C:plasma membrane"/>
    <property type="evidence" value="ECO:0007669"/>
    <property type="project" value="UniProtKB-SubCell"/>
</dbReference>
<sequence length="510" mass="55261">MDIRAAEISEILKAQITNYGAEATVSDVGQVLSVGDGIARIYGLDNVQAGEMVQFESGVKGMALNLESDNVGVVIFGDDRGIKEGENVKRLEEIVSAPVGKGMLGRVVNALGEPIDGKGELEGVETRSRVDVKAPGILPRKSVHEPMATGIKAIDTLVPIGRGQRELIIGDRQTGKTAIAIDAILNQKAINETGSESEKLYCIYVAIGQKRSTVAQVVKTLEERGALDYTIVVSATASEPAPLQYIAPFTATAMGEYFRDNGMHALIIYDDLSKQAVAYRQMSLLLRRPPGREAYPGDVFYLHSRLLERSAKLNENNGSGSLTALPIIETQGNDVSAFIPTNVISITDGQIFLETDLFYQGIRPAVNVGLSVSRVGSSAQYKATKQVAGTMKSDLAQFREMAAFAKFGSDLDPATQRQLARGERLTALLKQPQYSPLSLEEQVVSIYAGTRGYLDGVKVDDVQRYEAELLSFAHANHADLLKTIRDEKKLSGDTEGKVKELIEAFNKTFS</sequence>
<dbReference type="FunFam" id="2.40.30.20:FF:000001">
    <property type="entry name" value="ATP synthase subunit alpha"/>
    <property type="match status" value="1"/>
</dbReference>
<dbReference type="AlphaFoldDB" id="C6XL24"/>
<dbReference type="OrthoDB" id="9803053at2"/>
<dbReference type="EMBL" id="CP001678">
    <property type="protein sequence ID" value="ACT57853.1"/>
    <property type="molecule type" value="Genomic_DNA"/>
</dbReference>
<dbReference type="InterPro" id="IPR023366">
    <property type="entry name" value="ATP_synth_asu-like_sf"/>
</dbReference>
<keyword evidence="14" id="KW-0997">Cell inner membrane</keyword>
<evidence type="ECO:0000256" key="11">
    <source>
        <dbReference type="ARBA" id="ARBA00023196"/>
    </source>
</evidence>
<evidence type="ECO:0000259" key="15">
    <source>
        <dbReference type="Pfam" id="PF00006"/>
    </source>
</evidence>
<dbReference type="InterPro" id="IPR038376">
    <property type="entry name" value="ATP_synth_asu_C_sf"/>
</dbReference>
<comment type="subunit">
    <text evidence="13">F-type ATPases have 2 components, CF(1) - the catalytic core - and CF(0) - the membrane proton channel. CF(1) has five subunits: alpha(3), beta(3), gamma(1), delta(1), epsilon(1). CF(0) has four main subunits: a(1), b(1), b'(1) and c(9-12).</text>
</comment>
<feature type="site" description="Required for activity" evidence="14">
    <location>
        <position position="371"/>
    </location>
</feature>
<dbReference type="HAMAP" id="MF_01346">
    <property type="entry name" value="ATP_synth_alpha_bact"/>
    <property type="match status" value="1"/>
</dbReference>
<dbReference type="Proteomes" id="UP000002745">
    <property type="component" value="Chromosome"/>
</dbReference>
<dbReference type="InterPro" id="IPR000194">
    <property type="entry name" value="ATPase_F1/V1/A1_a/bsu_nucl-bd"/>
</dbReference>
<dbReference type="GO" id="GO:0005524">
    <property type="term" value="F:ATP binding"/>
    <property type="evidence" value="ECO:0007669"/>
    <property type="project" value="UniProtKB-UniRule"/>
</dbReference>
<evidence type="ECO:0000256" key="6">
    <source>
        <dbReference type="ARBA" id="ARBA00022781"/>
    </source>
</evidence>
<dbReference type="SUPFAM" id="SSF50615">
    <property type="entry name" value="N-terminal domain of alpha and beta subunits of F1 ATP synthase"/>
    <property type="match status" value="1"/>
</dbReference>
<dbReference type="FunFam" id="3.40.50.300:FF:004039">
    <property type="entry name" value="ATP synthase subunit alpha, mitochondrial"/>
    <property type="match status" value="1"/>
</dbReference>
<evidence type="ECO:0000259" key="17">
    <source>
        <dbReference type="Pfam" id="PF02874"/>
    </source>
</evidence>
<dbReference type="InterPro" id="IPR000793">
    <property type="entry name" value="ATP_synth_asu_C"/>
</dbReference>
<evidence type="ECO:0000256" key="8">
    <source>
        <dbReference type="ARBA" id="ARBA00022967"/>
    </source>
</evidence>
<dbReference type="CDD" id="cd18116">
    <property type="entry name" value="ATP-synt_F1_alpha_N"/>
    <property type="match status" value="1"/>
</dbReference>
<reference evidence="19" key="1">
    <citation type="journal article" date="2011" name="J. Bacteriol.">
        <title>Genome sequences of eight morphologically diverse alphaproteobacteria.</title>
        <authorList>
            <consortium name="US DOE Joint Genome Institute"/>
            <person name="Brown P.J."/>
            <person name="Kysela D.T."/>
            <person name="Buechlein A."/>
            <person name="Hemmerich C."/>
            <person name="Brun Y.V."/>
        </authorList>
    </citation>
    <scope>NUCLEOTIDE SEQUENCE [LARGE SCALE GENOMIC DNA]</scope>
    <source>
        <strain evidence="19">ATCC 49814 / DSM 5838 / IFAM 1418</strain>
    </source>
</reference>
<dbReference type="InterPro" id="IPR020003">
    <property type="entry name" value="ATPase_a/bsu_AS"/>
</dbReference>
<keyword evidence="14" id="KW-1003">Cell membrane</keyword>
<feature type="domain" description="ATPase F1/V1/A1 complex alpha/beta subunit nucleotide-binding" evidence="15">
    <location>
        <begin position="150"/>
        <end position="373"/>
    </location>
</feature>
<keyword evidence="7 14" id="KW-0067">ATP-binding</keyword>
<dbReference type="NCBIfam" id="NF009884">
    <property type="entry name" value="PRK13343.1"/>
    <property type="match status" value="1"/>
</dbReference>
<dbReference type="Gene3D" id="1.20.150.20">
    <property type="entry name" value="ATP synthase alpha/beta chain, C-terminal domain"/>
    <property type="match status" value="1"/>
</dbReference>
<dbReference type="GO" id="GO:0043531">
    <property type="term" value="F:ADP binding"/>
    <property type="evidence" value="ECO:0007669"/>
    <property type="project" value="TreeGrafter"/>
</dbReference>
<dbReference type="CDD" id="cd18113">
    <property type="entry name" value="ATP-synt_F1_alpha_C"/>
    <property type="match status" value="1"/>
</dbReference>
<feature type="domain" description="ATPase F1/V1/A1 complex alpha/beta subunit N-terminal" evidence="17">
    <location>
        <begin position="25"/>
        <end position="91"/>
    </location>
</feature>
<dbReference type="NCBIfam" id="TIGR00962">
    <property type="entry name" value="atpA"/>
    <property type="match status" value="1"/>
</dbReference>
<evidence type="ECO:0000256" key="2">
    <source>
        <dbReference type="ARBA" id="ARBA00004370"/>
    </source>
</evidence>
<dbReference type="SUPFAM" id="SSF47917">
    <property type="entry name" value="C-terminal domain of alpha and beta subunits of F1 ATP synthase"/>
    <property type="match status" value="1"/>
</dbReference>
<keyword evidence="18" id="KW-0378">Hydrolase</keyword>
<keyword evidence="9 14" id="KW-0406">Ion transport</keyword>
<dbReference type="PIRSF" id="PIRSF039088">
    <property type="entry name" value="F_ATPase_subunit_alpha"/>
    <property type="match status" value="1"/>
</dbReference>
<evidence type="ECO:0000256" key="1">
    <source>
        <dbReference type="ARBA" id="ARBA00003784"/>
    </source>
</evidence>
<evidence type="ECO:0000313" key="18">
    <source>
        <dbReference type="EMBL" id="ACT57853.1"/>
    </source>
</evidence>
<keyword evidence="11 14" id="KW-0139">CF(1)</keyword>
<dbReference type="CDD" id="cd01132">
    <property type="entry name" value="F1-ATPase_alpha_CD"/>
    <property type="match status" value="1"/>
</dbReference>
<dbReference type="InterPro" id="IPR036121">
    <property type="entry name" value="ATPase_F1/V1/A1_a/bsu_N_sf"/>
</dbReference>
<keyword evidence="12 14" id="KW-0066">ATP synthesis</keyword>
<dbReference type="HOGENOM" id="CLU_010091_2_1_5"/>
<protein>
    <recommendedName>
        <fullName evidence="14">ATP synthase subunit alpha</fullName>
        <ecNumber evidence="14">7.1.2.2</ecNumber>
    </recommendedName>
    <alternativeName>
        <fullName evidence="14">ATP synthase F1 sector subunit alpha</fullName>
    </alternativeName>
    <alternativeName>
        <fullName evidence="14">F-ATPase subunit alpha</fullName>
    </alternativeName>
</protein>
<feature type="binding site" evidence="14">
    <location>
        <begin position="170"/>
        <end position="177"/>
    </location>
    <ligand>
        <name>ATP</name>
        <dbReference type="ChEBI" id="CHEBI:30616"/>
    </ligand>
</feature>
<dbReference type="PANTHER" id="PTHR48082">
    <property type="entry name" value="ATP SYNTHASE SUBUNIT ALPHA, MITOCHONDRIAL"/>
    <property type="match status" value="1"/>
</dbReference>
<keyword evidence="4 14" id="KW-0813">Transport</keyword>
<name>C6XL24_HIRBI</name>
<comment type="subcellular location">
    <subcellularLocation>
        <location evidence="14">Cell inner membrane</location>
        <topology evidence="14">Peripheral membrane protein</topology>
    </subcellularLocation>
    <subcellularLocation>
        <location evidence="2">Membrane</location>
    </subcellularLocation>
</comment>
<dbReference type="STRING" id="582402.Hbal_0151"/>
<dbReference type="EC" id="7.1.2.2" evidence="14"/>
<dbReference type="Gene3D" id="2.40.30.20">
    <property type="match status" value="1"/>
</dbReference>
<comment type="subunit">
    <text evidence="14">F-type ATPases have 2 components, CF(1) - the catalytic core - and CF(0) - the membrane proton channel. CF(1) has five subunits: alpha(3), beta(3), gamma(1), delta(1), epsilon(1). CF(0) has three main subunits: a(1), b(2) and c(9-12). The alpha and beta chains form an alternating ring which encloses part of the gamma chain. CF(1) is attached to CF(0) by a central stalk formed by the gamma and epsilon chains, while a peripheral stalk is formed by the delta and b chains.</text>
</comment>
<dbReference type="InterPro" id="IPR027417">
    <property type="entry name" value="P-loop_NTPase"/>
</dbReference>
<dbReference type="Gene3D" id="3.40.50.300">
    <property type="entry name" value="P-loop containing nucleotide triphosphate hydrolases"/>
    <property type="match status" value="1"/>
</dbReference>
<proteinExistence type="inferred from homology"/>
<evidence type="ECO:0000256" key="4">
    <source>
        <dbReference type="ARBA" id="ARBA00022448"/>
    </source>
</evidence>
<dbReference type="InterPro" id="IPR004100">
    <property type="entry name" value="ATPase_F1/V1/A1_a/bsu_N"/>
</dbReference>
<dbReference type="InterPro" id="IPR033732">
    <property type="entry name" value="ATP_synth_F1_a_nt-bd_dom"/>
</dbReference>
<evidence type="ECO:0000256" key="5">
    <source>
        <dbReference type="ARBA" id="ARBA00022741"/>
    </source>
</evidence>
<evidence type="ECO:0000256" key="7">
    <source>
        <dbReference type="ARBA" id="ARBA00022840"/>
    </source>
</evidence>